<feature type="region of interest" description="Disordered" evidence="1">
    <location>
        <begin position="227"/>
        <end position="255"/>
    </location>
</feature>
<proteinExistence type="predicted"/>
<evidence type="ECO:0000256" key="1">
    <source>
        <dbReference type="SAM" id="MobiDB-lite"/>
    </source>
</evidence>
<sequence>MSQHFEDSGFSEFLSTPDPSTRQSRKSVTTLDMHRSYEPARYSFYNDLNLQSKRSSARSPCARFGRALASTALYPVDDEVSSDGPYAITRSAESLAEPNSLYSPLGQLRASSAIGLDSLASDTRIFSRAAPSPSNAGSGSYFRPHDTPLDVNDVCSSQRDGDLNTTALDEHLDADCSVPSRPSEGTIILSNLSGQDFQGLPRSVIGGLSAAVIAGRPVSASFESELCHASPLPGSQSTAPRPNDNHPPAADEPDDGIVEETLFDVLHGRLFEGADPWHALDVVLGLQSDSSSSMSFQIPPHEFTLDAHTEYKRQLEATRSPQTTLPTLAHQDLPMTNLQRDGAALESMAVVPHSGSPHVSDVGAHNSGRIDPFSSHFQANNGSTNPESTIALHPAPDDKFPCPVDQDEVSGVLNMPLGIQEISPDLGQHIPSDAVQAGVLRKKEGEVPLAPSSDVKDLPRLEALSCASDGDSSKSTLVREDIGSGPVYTVIEGPCLFAGELMSDEE</sequence>
<dbReference type="EMBL" id="KV429038">
    <property type="protein sequence ID" value="KZT73131.1"/>
    <property type="molecule type" value="Genomic_DNA"/>
</dbReference>
<protein>
    <submittedName>
        <fullName evidence="2">Uncharacterized protein</fullName>
    </submittedName>
</protein>
<evidence type="ECO:0000313" key="3">
    <source>
        <dbReference type="Proteomes" id="UP000076727"/>
    </source>
</evidence>
<name>A0A165TA01_9APHY</name>
<gene>
    <name evidence="2" type="ORF">DAEQUDRAFT_754760</name>
</gene>
<organism evidence="2 3">
    <name type="scientific">Daedalea quercina L-15889</name>
    <dbReference type="NCBI Taxonomy" id="1314783"/>
    <lineage>
        <taxon>Eukaryota</taxon>
        <taxon>Fungi</taxon>
        <taxon>Dikarya</taxon>
        <taxon>Basidiomycota</taxon>
        <taxon>Agaricomycotina</taxon>
        <taxon>Agaricomycetes</taxon>
        <taxon>Polyporales</taxon>
        <taxon>Fomitopsis</taxon>
    </lineage>
</organism>
<reference evidence="2 3" key="1">
    <citation type="journal article" date="2016" name="Mol. Biol. Evol.">
        <title>Comparative Genomics of Early-Diverging Mushroom-Forming Fungi Provides Insights into the Origins of Lignocellulose Decay Capabilities.</title>
        <authorList>
            <person name="Nagy L.G."/>
            <person name="Riley R."/>
            <person name="Tritt A."/>
            <person name="Adam C."/>
            <person name="Daum C."/>
            <person name="Floudas D."/>
            <person name="Sun H."/>
            <person name="Yadav J.S."/>
            <person name="Pangilinan J."/>
            <person name="Larsson K.H."/>
            <person name="Matsuura K."/>
            <person name="Barry K."/>
            <person name="Labutti K."/>
            <person name="Kuo R."/>
            <person name="Ohm R.A."/>
            <person name="Bhattacharya S.S."/>
            <person name="Shirouzu T."/>
            <person name="Yoshinaga Y."/>
            <person name="Martin F.M."/>
            <person name="Grigoriev I.V."/>
            <person name="Hibbett D.S."/>
        </authorList>
    </citation>
    <scope>NUCLEOTIDE SEQUENCE [LARGE SCALE GENOMIC DNA]</scope>
    <source>
        <strain evidence="2 3">L-15889</strain>
    </source>
</reference>
<feature type="region of interest" description="Disordered" evidence="1">
    <location>
        <begin position="1"/>
        <end position="32"/>
    </location>
</feature>
<evidence type="ECO:0000313" key="2">
    <source>
        <dbReference type="EMBL" id="KZT73131.1"/>
    </source>
</evidence>
<feature type="compositionally biased region" description="Polar residues" evidence="1">
    <location>
        <begin position="13"/>
        <end position="30"/>
    </location>
</feature>
<accession>A0A165TA01</accession>
<keyword evidence="3" id="KW-1185">Reference proteome</keyword>
<dbReference type="AlphaFoldDB" id="A0A165TA01"/>
<dbReference type="Proteomes" id="UP000076727">
    <property type="component" value="Unassembled WGS sequence"/>
</dbReference>
<dbReference type="OrthoDB" id="3260134at2759"/>